<dbReference type="Gene3D" id="3.40.630.10">
    <property type="entry name" value="Zn peptidases"/>
    <property type="match status" value="1"/>
</dbReference>
<evidence type="ECO:0000313" key="2">
    <source>
        <dbReference type="EMBL" id="MBO1318262.1"/>
    </source>
</evidence>
<dbReference type="SUPFAM" id="SSF53187">
    <property type="entry name" value="Zn-dependent exopeptidases"/>
    <property type="match status" value="1"/>
</dbReference>
<dbReference type="EMBL" id="JAFREP010000005">
    <property type="protein sequence ID" value="MBO1318262.1"/>
    <property type="molecule type" value="Genomic_DNA"/>
</dbReference>
<feature type="domain" description="Peptidase M14" evidence="1">
    <location>
        <begin position="46"/>
        <end position="215"/>
    </location>
</feature>
<dbReference type="InterPro" id="IPR000834">
    <property type="entry name" value="Peptidase_M14"/>
</dbReference>
<dbReference type="InterPro" id="IPR029062">
    <property type="entry name" value="Class_I_gatase-like"/>
</dbReference>
<dbReference type="RefSeq" id="WP_207857932.1">
    <property type="nucleotide sequence ID" value="NZ_JAFREP010000005.1"/>
</dbReference>
<dbReference type="SUPFAM" id="SSF52317">
    <property type="entry name" value="Class I glutamine amidotransferase-like"/>
    <property type="match status" value="1"/>
</dbReference>
<comment type="caution">
    <text evidence="2">The sequence shown here is derived from an EMBL/GenBank/DDBJ whole genome shotgun (WGS) entry which is preliminary data.</text>
</comment>
<evidence type="ECO:0000313" key="3">
    <source>
        <dbReference type="Proteomes" id="UP000664417"/>
    </source>
</evidence>
<reference evidence="2" key="1">
    <citation type="submission" date="2021-03" db="EMBL/GenBank/DDBJ databases">
        <authorList>
            <person name="Wang G."/>
        </authorList>
    </citation>
    <scope>NUCLEOTIDE SEQUENCE</scope>
    <source>
        <strain evidence="2">KCTC 12899</strain>
    </source>
</reference>
<organism evidence="2 3">
    <name type="scientific">Acanthopleuribacter pedis</name>
    <dbReference type="NCBI Taxonomy" id="442870"/>
    <lineage>
        <taxon>Bacteria</taxon>
        <taxon>Pseudomonadati</taxon>
        <taxon>Acidobacteriota</taxon>
        <taxon>Holophagae</taxon>
        <taxon>Acanthopleuribacterales</taxon>
        <taxon>Acanthopleuribacteraceae</taxon>
        <taxon>Acanthopleuribacter</taxon>
    </lineage>
</organism>
<proteinExistence type="predicted"/>
<dbReference type="Pfam" id="PF00246">
    <property type="entry name" value="Peptidase_M14"/>
    <property type="match status" value="1"/>
</dbReference>
<accession>A0A8J7Q0Q2</accession>
<keyword evidence="3" id="KW-1185">Reference proteome</keyword>
<evidence type="ECO:0000259" key="1">
    <source>
        <dbReference type="Pfam" id="PF00246"/>
    </source>
</evidence>
<sequence>MALASSAASFQQRFFSGARFDAAVPDYRQVHGVDFGEQISMSYEVLAFARQLAAASPRVHLEVHGHSLQKRPMALLFVSSETNIAKLQQLQADYQALADPRTLEKARLDQLVQKLPALVWFLESVHGDEPSGSDAGLFTAWYLAAGQDDAVAALRDKTVVVFELMQNPDGRDRFVHFSRDTRPVGGDAESQGAHKQESWPSGRLNHYLFDLNRDWFPQSQIETRFKVDAYLKWFPHITIDRHEMGGESSFFAAFPSPPVNPLLPSEMTEAYRDLGQAIGKDFDARRWDYFQGEIFDSFYPGYGETWPSLHGSVGILFEQGGTSGLKYRRKDGVLVTYADAVAHQSVAGLAVIRHAAENRDAVLRFFHDRRRGAIDYRDETEVRRVFLLPGDDPTRLAALGTLLERQGIEVQQLSEDVRNAVVKKRSKGPNRKQDLPAGSLLVDFAQPAGLLARTLLMDNVELDPAFLERQRDRFRHQRQGAKIYDITAWSLPFVFGVEPRYSLGRWEGAARALTKPAAAAPQNAELAYLIPRNFVTPRLSVDLLRAGLKLRVTGKAIRRQDTTFGAGSLIVKVADQPGDTDVAKVVYQTCGRFGVTPTPIASSWFDEGPALGSRQVKPLPTPKVALLWDAPAGQLSAGWLRFYFEQDLGITPTLFRAGQMASADLREFDVVFIPSGSASTWLDRLGKEGVANLKTWVAAGGVLAALGASCAFLAHQEVGLLASASEYRDGLVETDQATSHPKLPEDDPEDMVLPRRERPQKAYGALVNVAFDTSHWLAYGMPAQQAVLVESNRIMRPLRLDQGRNVGRYLGREELVVSGYVPEATGLQLAHKPYAMVAKHARGVVVALCEAPYYRGFTQSTAHLLYNTAFLGPVLGR</sequence>
<dbReference type="GO" id="GO:0004181">
    <property type="term" value="F:metallocarboxypeptidase activity"/>
    <property type="evidence" value="ECO:0007669"/>
    <property type="project" value="InterPro"/>
</dbReference>
<dbReference type="GO" id="GO:0008270">
    <property type="term" value="F:zinc ion binding"/>
    <property type="evidence" value="ECO:0007669"/>
    <property type="project" value="InterPro"/>
</dbReference>
<protein>
    <recommendedName>
        <fullName evidence="1">Peptidase M14 domain-containing protein</fullName>
    </recommendedName>
</protein>
<dbReference type="Proteomes" id="UP000664417">
    <property type="component" value="Unassembled WGS sequence"/>
</dbReference>
<dbReference type="AlphaFoldDB" id="A0A8J7Q0Q2"/>
<gene>
    <name evidence="2" type="ORF">J3U88_07335</name>
</gene>
<dbReference type="GO" id="GO:0006508">
    <property type="term" value="P:proteolysis"/>
    <property type="evidence" value="ECO:0007669"/>
    <property type="project" value="InterPro"/>
</dbReference>
<name>A0A8J7Q0Q2_9BACT</name>